<dbReference type="Gene3D" id="2.10.90.10">
    <property type="entry name" value="Cystine-knot cytokines"/>
    <property type="match status" value="1"/>
</dbReference>
<protein>
    <recommendedName>
        <fullName evidence="2">Platelet-derived growth factor (PDGF) family profile domain-containing protein</fullName>
    </recommendedName>
</protein>
<organism evidence="3 4">
    <name type="scientific">Coptotermes formosanus</name>
    <name type="common">Formosan subterranean termite</name>
    <dbReference type="NCBI Taxonomy" id="36987"/>
    <lineage>
        <taxon>Eukaryota</taxon>
        <taxon>Metazoa</taxon>
        <taxon>Ecdysozoa</taxon>
        <taxon>Arthropoda</taxon>
        <taxon>Hexapoda</taxon>
        <taxon>Insecta</taxon>
        <taxon>Pterygota</taxon>
        <taxon>Neoptera</taxon>
        <taxon>Polyneoptera</taxon>
        <taxon>Dictyoptera</taxon>
        <taxon>Blattodea</taxon>
        <taxon>Blattoidea</taxon>
        <taxon>Termitoidae</taxon>
        <taxon>Rhinotermitidae</taxon>
        <taxon>Coptotermes</taxon>
    </lineage>
</organism>
<gene>
    <name evidence="3" type="ORF">Cfor_07236</name>
</gene>
<sequence length="130" mass="14917">MVALLNFLILIILMQNVAKVHCATDDLAARNLQHILKVRRFTCRQPQPRLLPVEDLFNVSSKDLYTPRATVLHRCGEDTGCCPREDMSCVAHEVENVTLIFNVYDTQYRNKTKRELQARNHTLCSCAESD</sequence>
<dbReference type="InParanoid" id="A0A6L2Q9V7"/>
<dbReference type="InterPro" id="IPR029034">
    <property type="entry name" value="Cystine-knot_cytokine"/>
</dbReference>
<dbReference type="Pfam" id="PF00341">
    <property type="entry name" value="PDGF"/>
    <property type="match status" value="1"/>
</dbReference>
<evidence type="ECO:0000313" key="3">
    <source>
        <dbReference type="EMBL" id="GFG40402.1"/>
    </source>
</evidence>
<dbReference type="InterPro" id="IPR000072">
    <property type="entry name" value="PDGF/VEGF_dom"/>
</dbReference>
<dbReference type="PROSITE" id="PS50278">
    <property type="entry name" value="PDGF_2"/>
    <property type="match status" value="1"/>
</dbReference>
<reference evidence="4" key="1">
    <citation type="submission" date="2020-01" db="EMBL/GenBank/DDBJ databases">
        <title>Draft genome sequence of the Termite Coptotermes fromosanus.</title>
        <authorList>
            <person name="Itakura S."/>
            <person name="Yosikawa Y."/>
            <person name="Umezawa K."/>
        </authorList>
    </citation>
    <scope>NUCLEOTIDE SEQUENCE [LARGE SCALE GENOMIC DNA]</scope>
</reference>
<feature type="domain" description="Platelet-derived growth factor (PDGF) family profile" evidence="2">
    <location>
        <begin position="45"/>
        <end position="130"/>
    </location>
</feature>
<feature type="signal peptide" evidence="1">
    <location>
        <begin position="1"/>
        <end position="22"/>
    </location>
</feature>
<accession>A0A6L2Q9V7</accession>
<evidence type="ECO:0000256" key="1">
    <source>
        <dbReference type="SAM" id="SignalP"/>
    </source>
</evidence>
<dbReference type="GO" id="GO:0008083">
    <property type="term" value="F:growth factor activity"/>
    <property type="evidence" value="ECO:0007669"/>
    <property type="project" value="InterPro"/>
</dbReference>
<dbReference type="PANTHER" id="PTHR21719">
    <property type="entry name" value="FI06402P-RELATED"/>
    <property type="match status" value="1"/>
</dbReference>
<evidence type="ECO:0000259" key="2">
    <source>
        <dbReference type="PROSITE" id="PS50278"/>
    </source>
</evidence>
<keyword evidence="4" id="KW-1185">Reference proteome</keyword>
<dbReference type="GO" id="GO:0035099">
    <property type="term" value="P:hemocyte migration"/>
    <property type="evidence" value="ECO:0007669"/>
    <property type="project" value="TreeGrafter"/>
</dbReference>
<dbReference type="SUPFAM" id="SSF57501">
    <property type="entry name" value="Cystine-knot cytokines"/>
    <property type="match status" value="1"/>
</dbReference>
<comment type="caution">
    <text evidence="3">The sequence shown here is derived from an EMBL/GenBank/DDBJ whole genome shotgun (WGS) entry which is preliminary data.</text>
</comment>
<dbReference type="Proteomes" id="UP000502823">
    <property type="component" value="Unassembled WGS sequence"/>
</dbReference>
<dbReference type="PANTHER" id="PTHR21719:SF1">
    <property type="entry name" value="FI06402P-RELATED"/>
    <property type="match status" value="1"/>
</dbReference>
<dbReference type="EMBL" id="BLKM01002028">
    <property type="protein sequence ID" value="GFG40402.1"/>
    <property type="molecule type" value="Genomic_DNA"/>
</dbReference>
<dbReference type="GO" id="GO:0016020">
    <property type="term" value="C:membrane"/>
    <property type="evidence" value="ECO:0007669"/>
    <property type="project" value="InterPro"/>
</dbReference>
<evidence type="ECO:0000313" key="4">
    <source>
        <dbReference type="Proteomes" id="UP000502823"/>
    </source>
</evidence>
<dbReference type="AlphaFoldDB" id="A0A6L2Q9V7"/>
<feature type="chain" id="PRO_5026921175" description="Platelet-derived growth factor (PDGF) family profile domain-containing protein" evidence="1">
    <location>
        <begin position="23"/>
        <end position="130"/>
    </location>
</feature>
<name>A0A6L2Q9V7_COPFO</name>
<keyword evidence="1" id="KW-0732">Signal</keyword>
<dbReference type="OrthoDB" id="8182508at2759"/>
<proteinExistence type="predicted"/>